<dbReference type="EMBL" id="LAZR01057981">
    <property type="protein sequence ID" value="KKK70882.1"/>
    <property type="molecule type" value="Genomic_DNA"/>
</dbReference>
<evidence type="ECO:0000313" key="1">
    <source>
        <dbReference type="EMBL" id="KKK70882.1"/>
    </source>
</evidence>
<sequence length="51" mass="5844">MKKWVEDPHQDSVVAWLMAGLEKETTTVERALVLAYSLGILYKPKERTPLT</sequence>
<dbReference type="AlphaFoldDB" id="A0A0F8XPD9"/>
<protein>
    <submittedName>
        <fullName evidence="1">Uncharacterized protein</fullName>
    </submittedName>
</protein>
<comment type="caution">
    <text evidence="1">The sequence shown here is derived from an EMBL/GenBank/DDBJ whole genome shotgun (WGS) entry which is preliminary data.</text>
</comment>
<accession>A0A0F8XPD9</accession>
<gene>
    <name evidence="1" type="ORF">LCGC14_2919500</name>
</gene>
<name>A0A0F8XPD9_9ZZZZ</name>
<organism evidence="1">
    <name type="scientific">marine sediment metagenome</name>
    <dbReference type="NCBI Taxonomy" id="412755"/>
    <lineage>
        <taxon>unclassified sequences</taxon>
        <taxon>metagenomes</taxon>
        <taxon>ecological metagenomes</taxon>
    </lineage>
</organism>
<proteinExistence type="predicted"/>
<reference evidence="1" key="1">
    <citation type="journal article" date="2015" name="Nature">
        <title>Complex archaea that bridge the gap between prokaryotes and eukaryotes.</title>
        <authorList>
            <person name="Spang A."/>
            <person name="Saw J.H."/>
            <person name="Jorgensen S.L."/>
            <person name="Zaremba-Niedzwiedzka K."/>
            <person name="Martijn J."/>
            <person name="Lind A.E."/>
            <person name="van Eijk R."/>
            <person name="Schleper C."/>
            <person name="Guy L."/>
            <person name="Ettema T.J."/>
        </authorList>
    </citation>
    <scope>NUCLEOTIDE SEQUENCE</scope>
</reference>